<proteinExistence type="predicted"/>
<feature type="compositionally biased region" description="Low complexity" evidence="1">
    <location>
        <begin position="32"/>
        <end position="48"/>
    </location>
</feature>
<evidence type="ECO:0000313" key="2">
    <source>
        <dbReference type="EMBL" id="EFQ84579.1"/>
    </source>
</evidence>
<dbReference type="Proteomes" id="UP000003111">
    <property type="component" value="Unassembled WGS sequence"/>
</dbReference>
<dbReference type="HOGENOM" id="CLU_1544385_0_0_11"/>
<keyword evidence="3" id="KW-1185">Reference proteome</keyword>
<evidence type="ECO:0000256" key="1">
    <source>
        <dbReference type="SAM" id="MobiDB-lite"/>
    </source>
</evidence>
<dbReference type="STRING" id="585531.HMPREF0063_10431"/>
<organism evidence="2 3">
    <name type="scientific">Aeromicrobium marinum DSM 15272</name>
    <dbReference type="NCBI Taxonomy" id="585531"/>
    <lineage>
        <taxon>Bacteria</taxon>
        <taxon>Bacillati</taxon>
        <taxon>Actinomycetota</taxon>
        <taxon>Actinomycetes</taxon>
        <taxon>Propionibacteriales</taxon>
        <taxon>Nocardioidaceae</taxon>
        <taxon>Aeromicrobium</taxon>
    </lineage>
</organism>
<dbReference type="AlphaFoldDB" id="E2S8S4"/>
<protein>
    <submittedName>
        <fullName evidence="2">Uncharacterized protein</fullName>
    </submittedName>
</protein>
<name>E2S8S4_9ACTN</name>
<evidence type="ECO:0000313" key="3">
    <source>
        <dbReference type="Proteomes" id="UP000003111"/>
    </source>
</evidence>
<feature type="region of interest" description="Disordered" evidence="1">
    <location>
        <begin position="15"/>
        <end position="53"/>
    </location>
</feature>
<gene>
    <name evidence="2" type="ORF">HMPREF0063_10431</name>
</gene>
<reference evidence="2" key="1">
    <citation type="submission" date="2010-08" db="EMBL/GenBank/DDBJ databases">
        <authorList>
            <person name="Muzny D."/>
            <person name="Qin X."/>
            <person name="Buhay C."/>
            <person name="Dugan-Rocha S."/>
            <person name="Ding Y."/>
            <person name="Chen G."/>
            <person name="Hawes A."/>
            <person name="Holder M."/>
            <person name="Jhangiani S."/>
            <person name="Johnson A."/>
            <person name="Khan Z."/>
            <person name="Li Z."/>
            <person name="Liu W."/>
            <person name="Liu X."/>
            <person name="Perez L."/>
            <person name="Shen H."/>
            <person name="Wang Q."/>
            <person name="Watt J."/>
            <person name="Xi L."/>
            <person name="Xin Y."/>
            <person name="Zhou J."/>
            <person name="Deng J."/>
            <person name="Jiang H."/>
            <person name="Liu Y."/>
            <person name="Qu J."/>
            <person name="Song X.-Z."/>
            <person name="Zhang L."/>
            <person name="Villasana D."/>
            <person name="Johnson A."/>
            <person name="Liu J."/>
            <person name="Liyanage D."/>
            <person name="Lorensuhewa L."/>
            <person name="Robinson T."/>
            <person name="Song A."/>
            <person name="Song B.-B."/>
            <person name="Dinh H."/>
            <person name="Thornton R."/>
            <person name="Coyle M."/>
            <person name="Francisco L."/>
            <person name="Jackson L."/>
            <person name="Javaid M."/>
            <person name="Korchina V."/>
            <person name="Kovar C."/>
            <person name="Mata R."/>
            <person name="Mathew T."/>
            <person name="Ngo R."/>
            <person name="Nguyen L."/>
            <person name="Nguyen N."/>
            <person name="Okwuonu G."/>
            <person name="Ongeri F."/>
            <person name="Pham C."/>
            <person name="Simmons D."/>
            <person name="Wilczek-Boney K."/>
            <person name="Hale W."/>
            <person name="Jakkamsetti A."/>
            <person name="Pham P."/>
            <person name="Ruth R."/>
            <person name="San Lucas F."/>
            <person name="Warren J."/>
            <person name="Zhang J."/>
            <person name="Zhao Z."/>
            <person name="Zhou C."/>
            <person name="Zhu D."/>
            <person name="Lee S."/>
            <person name="Bess C."/>
            <person name="Blankenburg K."/>
            <person name="Forbes L."/>
            <person name="Fu Q."/>
            <person name="Gubbala S."/>
            <person name="Hirani K."/>
            <person name="Jayaseelan J.C."/>
            <person name="Lara F."/>
            <person name="Munidasa M."/>
            <person name="Palculict T."/>
            <person name="Patil S."/>
            <person name="Pu L.-L."/>
            <person name="Saada N."/>
            <person name="Tang L."/>
            <person name="Weissenberger G."/>
            <person name="Zhu Y."/>
            <person name="Hemphill L."/>
            <person name="Shang Y."/>
            <person name="Youmans B."/>
            <person name="Ayvaz T."/>
            <person name="Ross M."/>
            <person name="Santibanez J."/>
            <person name="Aqrawi P."/>
            <person name="Gross S."/>
            <person name="Joshi V."/>
            <person name="Fowler G."/>
            <person name="Nazareth L."/>
            <person name="Reid J."/>
            <person name="Worley K."/>
            <person name="Petrosino J."/>
            <person name="Highlander S."/>
            <person name="Gibbs R."/>
        </authorList>
    </citation>
    <scope>NUCLEOTIDE SEQUENCE [LARGE SCALE GENOMIC DNA]</scope>
    <source>
        <strain evidence="2">DSM 15272</strain>
    </source>
</reference>
<dbReference type="EMBL" id="ACLF03000002">
    <property type="protein sequence ID" value="EFQ84579.1"/>
    <property type="molecule type" value="Genomic_DNA"/>
</dbReference>
<accession>E2S8S4</accession>
<sequence>MAALLAIAVTTTACGSSNEADTDRQDGPTAAADETSSGGETSGGTDDAAGGDGSAEAVVTLDGVTYEFAAGPSSCGDVSGGLIAALPLTRIDQSPAPEDAGLLSLTLYPEGLEDQSQITIDLPDDRFGAGYNEIGREWPAVTVERDGLAVTGDQRLVTLSGQESLATVQVECR</sequence>
<comment type="caution">
    <text evidence="2">The sequence shown here is derived from an EMBL/GenBank/DDBJ whole genome shotgun (WGS) entry which is preliminary data.</text>
</comment>